<accession>A0A820QKT7</accession>
<comment type="caution">
    <text evidence="1">The sequence shown here is derived from an EMBL/GenBank/DDBJ whole genome shotgun (WGS) entry which is preliminary data.</text>
</comment>
<evidence type="ECO:0000313" key="2">
    <source>
        <dbReference type="Proteomes" id="UP000663881"/>
    </source>
</evidence>
<sequence>SILKEYNKDACKKYLKHIVPIKIRLEMEIDITGVEISRL</sequence>
<dbReference type="AlphaFoldDB" id="A0A820QKT7"/>
<reference evidence="1" key="1">
    <citation type="submission" date="2021-02" db="EMBL/GenBank/DDBJ databases">
        <authorList>
            <person name="Nowell W R."/>
        </authorList>
    </citation>
    <scope>NUCLEOTIDE SEQUENCE</scope>
</reference>
<organism evidence="1 2">
    <name type="scientific">Adineta steineri</name>
    <dbReference type="NCBI Taxonomy" id="433720"/>
    <lineage>
        <taxon>Eukaryota</taxon>
        <taxon>Metazoa</taxon>
        <taxon>Spiralia</taxon>
        <taxon>Gnathifera</taxon>
        <taxon>Rotifera</taxon>
        <taxon>Eurotatoria</taxon>
        <taxon>Bdelloidea</taxon>
        <taxon>Adinetida</taxon>
        <taxon>Adinetidae</taxon>
        <taxon>Adineta</taxon>
    </lineage>
</organism>
<feature type="non-terminal residue" evidence="1">
    <location>
        <position position="1"/>
    </location>
</feature>
<proteinExistence type="predicted"/>
<evidence type="ECO:0000313" key="1">
    <source>
        <dbReference type="EMBL" id="CAF4424467.1"/>
    </source>
</evidence>
<protein>
    <submittedName>
        <fullName evidence="1">Uncharacterized protein</fullName>
    </submittedName>
</protein>
<gene>
    <name evidence="1" type="ORF">OKA104_LOCUS52721</name>
</gene>
<dbReference type="EMBL" id="CAJOAY010031235">
    <property type="protein sequence ID" value="CAF4424467.1"/>
    <property type="molecule type" value="Genomic_DNA"/>
</dbReference>
<dbReference type="Proteomes" id="UP000663881">
    <property type="component" value="Unassembled WGS sequence"/>
</dbReference>
<name>A0A820QKT7_9BILA</name>